<evidence type="ECO:0000313" key="2">
    <source>
        <dbReference type="RefSeq" id="XP_052129201.1"/>
    </source>
</evidence>
<proteinExistence type="predicted"/>
<protein>
    <submittedName>
        <fullName evidence="2">Uncharacterized protein LOC127750772</fullName>
    </submittedName>
</protein>
<organism evidence="1 2">
    <name type="scientific">Frankliniella occidentalis</name>
    <name type="common">Western flower thrips</name>
    <name type="synonym">Euthrips occidentalis</name>
    <dbReference type="NCBI Taxonomy" id="133901"/>
    <lineage>
        <taxon>Eukaryota</taxon>
        <taxon>Metazoa</taxon>
        <taxon>Ecdysozoa</taxon>
        <taxon>Arthropoda</taxon>
        <taxon>Hexapoda</taxon>
        <taxon>Insecta</taxon>
        <taxon>Pterygota</taxon>
        <taxon>Neoptera</taxon>
        <taxon>Paraneoptera</taxon>
        <taxon>Thysanoptera</taxon>
        <taxon>Terebrantia</taxon>
        <taxon>Thripoidea</taxon>
        <taxon>Thripidae</taxon>
        <taxon>Frankliniella</taxon>
    </lineage>
</organism>
<name>A0A9C6X4V7_FRAOC</name>
<dbReference type="GeneID" id="127750772"/>
<accession>A0A9C6X4V7</accession>
<dbReference type="KEGG" id="foc:127750772"/>
<dbReference type="Proteomes" id="UP000504606">
    <property type="component" value="Unplaced"/>
</dbReference>
<dbReference type="AlphaFoldDB" id="A0A9C6X4V7"/>
<sequence>MRFEMLLNILTQSLQLQMITAFKINVNVASYFERSSRQHLMMMCVLPVDKRNKSDIIKTTQNRPFQVLNYKMQHFQKRICSFSFIDIGGLRHLSDNPKEKEMSEAQHDADIKEEHAYRCHKPDYNMDVDEADVKQIIKIESDAAASPQQVHRAKQCDQHLSKKMNTRKVMAIAKAYAALDRENYVRHPLSLSHFNGPTVLLSCPQCLIPTVCKRSALLELLLHISKCHRKVSAEVEASVISKYYYFIQYMEKVTQRCSSQEYVLKLRGHRSMQ</sequence>
<evidence type="ECO:0000313" key="1">
    <source>
        <dbReference type="Proteomes" id="UP000504606"/>
    </source>
</evidence>
<keyword evidence="1" id="KW-1185">Reference proteome</keyword>
<reference evidence="2" key="1">
    <citation type="submission" date="2025-08" db="UniProtKB">
        <authorList>
            <consortium name="RefSeq"/>
        </authorList>
    </citation>
    <scope>IDENTIFICATION</scope>
    <source>
        <tissue evidence="2">Whole organism</tissue>
    </source>
</reference>
<dbReference type="RefSeq" id="XP_052129201.1">
    <property type="nucleotide sequence ID" value="XM_052273241.1"/>
</dbReference>
<gene>
    <name evidence="2" type="primary">LOC127750772</name>
</gene>